<evidence type="ECO:0000259" key="5">
    <source>
        <dbReference type="PROSITE" id="PS51935"/>
    </source>
</evidence>
<evidence type="ECO:0000256" key="3">
    <source>
        <dbReference type="ARBA" id="ARBA00022801"/>
    </source>
</evidence>
<feature type="domain" description="NlpC/P60" evidence="5">
    <location>
        <begin position="71"/>
        <end position="196"/>
    </location>
</feature>
<keyword evidence="4" id="KW-0788">Thiol protease</keyword>
<evidence type="ECO:0000256" key="2">
    <source>
        <dbReference type="ARBA" id="ARBA00022670"/>
    </source>
</evidence>
<evidence type="ECO:0000313" key="7">
    <source>
        <dbReference type="Proteomes" id="UP000004162"/>
    </source>
</evidence>
<accession>Q0YTF1</accession>
<keyword evidence="3" id="KW-0378">Hydrolase</keyword>
<dbReference type="Pfam" id="PF00877">
    <property type="entry name" value="NLPC_P60"/>
    <property type="match status" value="1"/>
</dbReference>
<dbReference type="PROSITE" id="PS51935">
    <property type="entry name" value="NLPC_P60"/>
    <property type="match status" value="1"/>
</dbReference>
<evidence type="ECO:0000256" key="4">
    <source>
        <dbReference type="ARBA" id="ARBA00022807"/>
    </source>
</evidence>
<dbReference type="MEROPS" id="C40.006"/>
<evidence type="ECO:0000256" key="1">
    <source>
        <dbReference type="ARBA" id="ARBA00007074"/>
    </source>
</evidence>
<sequence length="199" mass="21927">MDSRSTWLKSCQRLLLLGTLSSLLFSAVGCQILLRGSGESRESKYSLKKRKSYISCMAEGRGSAEICRLPLKVPERSIDRLFSSLDDAMGTAYRSGGSTPDGFDCSGLVSYLYKQNFRMLLPRTAGEQALLGPLVEKKELRPGDLLFFSIGGGRIDHVGISIGKNSFAHAARRGVMISSLTESYYLRHYVCAARIIMPD</sequence>
<dbReference type="GO" id="GO:0008234">
    <property type="term" value="F:cysteine-type peptidase activity"/>
    <property type="evidence" value="ECO:0007669"/>
    <property type="project" value="UniProtKB-KW"/>
</dbReference>
<dbReference type="GO" id="GO:0006508">
    <property type="term" value="P:proteolysis"/>
    <property type="evidence" value="ECO:0007669"/>
    <property type="project" value="UniProtKB-KW"/>
</dbReference>
<keyword evidence="2" id="KW-0645">Protease</keyword>
<keyword evidence="7" id="KW-1185">Reference proteome</keyword>
<comment type="similarity">
    <text evidence="1">Belongs to the peptidase C40 family.</text>
</comment>
<reference evidence="6 7" key="2">
    <citation type="submission" date="2006-07" db="EMBL/GenBank/DDBJ databases">
        <title>Sequencing of the draft genome and assembly of Chlorobium ferroxidans DSM 13031.</title>
        <authorList>
            <consortium name="US DOE Joint Genome Institute (JGI-PGF)"/>
            <person name="Copeland A."/>
            <person name="Lucas S."/>
            <person name="Lapidus A."/>
            <person name="Barry K."/>
            <person name="Glavina del Rio T."/>
            <person name="Dalin E."/>
            <person name="Tice H."/>
            <person name="Bruce D."/>
            <person name="Pitluck S."/>
            <person name="Richardson P."/>
        </authorList>
    </citation>
    <scope>NUCLEOTIDE SEQUENCE [LARGE SCALE GENOMIC DNA]</scope>
    <source>
        <strain evidence="6 7">DSM 13031</strain>
    </source>
</reference>
<proteinExistence type="inferred from homology"/>
<evidence type="ECO:0000313" key="6">
    <source>
        <dbReference type="EMBL" id="EAT59598.1"/>
    </source>
</evidence>
<dbReference type="Proteomes" id="UP000004162">
    <property type="component" value="Unassembled WGS sequence"/>
</dbReference>
<dbReference type="AlphaFoldDB" id="Q0YTF1"/>
<dbReference type="SUPFAM" id="SSF54001">
    <property type="entry name" value="Cysteine proteinases"/>
    <property type="match status" value="1"/>
</dbReference>
<organism evidence="6 7">
    <name type="scientific">Chlorobium ferrooxidans DSM 13031</name>
    <dbReference type="NCBI Taxonomy" id="377431"/>
    <lineage>
        <taxon>Bacteria</taxon>
        <taxon>Pseudomonadati</taxon>
        <taxon>Chlorobiota</taxon>
        <taxon>Chlorobiia</taxon>
        <taxon>Chlorobiales</taxon>
        <taxon>Chlorobiaceae</taxon>
        <taxon>Chlorobium/Pelodictyon group</taxon>
        <taxon>Chlorobium</taxon>
    </lineage>
</organism>
<comment type="caution">
    <text evidence="6">The sequence shown here is derived from an EMBL/GenBank/DDBJ whole genome shotgun (WGS) entry which is preliminary data.</text>
</comment>
<dbReference type="Gene3D" id="3.90.1720.10">
    <property type="entry name" value="endopeptidase domain like (from Nostoc punctiforme)"/>
    <property type="match status" value="1"/>
</dbReference>
<protein>
    <submittedName>
        <fullName evidence="6">NLP/P60</fullName>
    </submittedName>
</protein>
<dbReference type="EMBL" id="AASE01000003">
    <property type="protein sequence ID" value="EAT59598.1"/>
    <property type="molecule type" value="Genomic_DNA"/>
</dbReference>
<name>Q0YTF1_9CHLB</name>
<dbReference type="InterPro" id="IPR000064">
    <property type="entry name" value="NLP_P60_dom"/>
</dbReference>
<dbReference type="PANTHER" id="PTHR47053">
    <property type="entry name" value="MUREIN DD-ENDOPEPTIDASE MEPH-RELATED"/>
    <property type="match status" value="1"/>
</dbReference>
<reference evidence="6 7" key="1">
    <citation type="submission" date="2006-07" db="EMBL/GenBank/DDBJ databases">
        <title>Annotation of the draft genome assembly of Chlorobium ferroxidans DSM 13031.</title>
        <authorList>
            <consortium name="US DOE Joint Genome Institute (JGI-ORNL)"/>
            <person name="Larimer F."/>
            <person name="Land M."/>
            <person name="Hauser L."/>
        </authorList>
    </citation>
    <scope>NUCLEOTIDE SEQUENCE [LARGE SCALE GENOMIC DNA]</scope>
    <source>
        <strain evidence="6 7">DSM 13031</strain>
    </source>
</reference>
<gene>
    <name evidence="6" type="ORF">CferDRAFT_1605</name>
</gene>
<dbReference type="PANTHER" id="PTHR47053:SF1">
    <property type="entry name" value="MUREIN DD-ENDOPEPTIDASE MEPH-RELATED"/>
    <property type="match status" value="1"/>
</dbReference>
<dbReference type="PROSITE" id="PS51257">
    <property type="entry name" value="PROKAR_LIPOPROTEIN"/>
    <property type="match status" value="1"/>
</dbReference>
<dbReference type="OrthoDB" id="9807055at2"/>
<dbReference type="InterPro" id="IPR038765">
    <property type="entry name" value="Papain-like_cys_pep_sf"/>
</dbReference>
<dbReference type="InterPro" id="IPR051202">
    <property type="entry name" value="Peptidase_C40"/>
</dbReference>